<keyword evidence="2" id="KW-0805">Transcription regulation</keyword>
<dbReference type="Pfam" id="PF01614">
    <property type="entry name" value="IclR_C"/>
    <property type="match status" value="1"/>
</dbReference>
<dbReference type="PROSITE" id="PS51078">
    <property type="entry name" value="ICLR_ED"/>
    <property type="match status" value="1"/>
</dbReference>
<evidence type="ECO:0000313" key="9">
    <source>
        <dbReference type="EMBL" id="MBB3044554.1"/>
    </source>
</evidence>
<evidence type="ECO:0000256" key="5">
    <source>
        <dbReference type="ARBA" id="ARBA00058938"/>
    </source>
</evidence>
<comment type="caution">
    <text evidence="9">The sequence shown here is derived from an EMBL/GenBank/DDBJ whole genome shotgun (WGS) entry which is preliminary data.</text>
</comment>
<dbReference type="SMART" id="SM00346">
    <property type="entry name" value="HTH_ICLR"/>
    <property type="match status" value="1"/>
</dbReference>
<keyword evidence="1" id="KW-0319">Glycerol metabolism</keyword>
<evidence type="ECO:0000256" key="2">
    <source>
        <dbReference type="ARBA" id="ARBA00023015"/>
    </source>
</evidence>
<gene>
    <name evidence="9" type="ORF">FHU40_004391</name>
</gene>
<dbReference type="GO" id="GO:0003700">
    <property type="term" value="F:DNA-binding transcription factor activity"/>
    <property type="evidence" value="ECO:0007669"/>
    <property type="project" value="TreeGrafter"/>
</dbReference>
<evidence type="ECO:0000256" key="4">
    <source>
        <dbReference type="ARBA" id="ARBA00023163"/>
    </source>
</evidence>
<dbReference type="GO" id="GO:0003677">
    <property type="term" value="F:DNA binding"/>
    <property type="evidence" value="ECO:0007669"/>
    <property type="project" value="UniProtKB-KW"/>
</dbReference>
<evidence type="ECO:0000313" key="10">
    <source>
        <dbReference type="Proteomes" id="UP000589626"/>
    </source>
</evidence>
<feature type="domain" description="IclR-ED" evidence="8">
    <location>
        <begin position="69"/>
        <end position="249"/>
    </location>
</feature>
<dbReference type="FunFam" id="1.10.10.10:FF:000056">
    <property type="entry name" value="IclR family transcriptional regulator"/>
    <property type="match status" value="1"/>
</dbReference>
<proteinExistence type="predicted"/>
<dbReference type="InterPro" id="IPR005471">
    <property type="entry name" value="Tscrpt_reg_IclR_N"/>
</dbReference>
<dbReference type="PANTHER" id="PTHR30136">
    <property type="entry name" value="HELIX-TURN-HELIX TRANSCRIPTIONAL REGULATOR, ICLR FAMILY"/>
    <property type="match status" value="1"/>
</dbReference>
<dbReference type="SUPFAM" id="SSF46785">
    <property type="entry name" value="Winged helix' DNA-binding domain"/>
    <property type="match status" value="1"/>
</dbReference>
<dbReference type="GO" id="GO:0006071">
    <property type="term" value="P:glycerol metabolic process"/>
    <property type="evidence" value="ECO:0007669"/>
    <property type="project" value="UniProtKB-KW"/>
</dbReference>
<dbReference type="InterPro" id="IPR036388">
    <property type="entry name" value="WH-like_DNA-bd_sf"/>
</dbReference>
<keyword evidence="3 9" id="KW-0238">DNA-binding</keyword>
<evidence type="ECO:0000256" key="3">
    <source>
        <dbReference type="ARBA" id="ARBA00023125"/>
    </source>
</evidence>
<dbReference type="AlphaFoldDB" id="A0A7W4Z2K6"/>
<dbReference type="InterPro" id="IPR029016">
    <property type="entry name" value="GAF-like_dom_sf"/>
</dbReference>
<dbReference type="RefSeq" id="WP_183594431.1">
    <property type="nucleotide sequence ID" value="NZ_JACHWR010000003.1"/>
</dbReference>
<dbReference type="PROSITE" id="PS51077">
    <property type="entry name" value="HTH_ICLR"/>
    <property type="match status" value="1"/>
</dbReference>
<evidence type="ECO:0000256" key="6">
    <source>
        <dbReference type="ARBA" id="ARBA00070406"/>
    </source>
</evidence>
<keyword evidence="10" id="KW-1185">Reference proteome</keyword>
<reference evidence="9 10" key="1">
    <citation type="submission" date="2020-08" db="EMBL/GenBank/DDBJ databases">
        <title>Sequencing the genomes of 1000 actinobacteria strains.</title>
        <authorList>
            <person name="Klenk H.-P."/>
        </authorList>
    </citation>
    <scope>NUCLEOTIDE SEQUENCE [LARGE SCALE GENOMIC DNA]</scope>
    <source>
        <strain evidence="9 10">DSM 105498</strain>
    </source>
</reference>
<dbReference type="Gene3D" id="3.30.450.40">
    <property type="match status" value="1"/>
</dbReference>
<dbReference type="InterPro" id="IPR014757">
    <property type="entry name" value="Tscrpt_reg_IclR_C"/>
</dbReference>
<evidence type="ECO:0000256" key="1">
    <source>
        <dbReference type="ARBA" id="ARBA00022798"/>
    </source>
</evidence>
<feature type="domain" description="HTH iclR-type" evidence="7">
    <location>
        <begin position="6"/>
        <end position="68"/>
    </location>
</feature>
<dbReference type="Pfam" id="PF09339">
    <property type="entry name" value="HTH_IclR"/>
    <property type="match status" value="1"/>
</dbReference>
<dbReference type="InterPro" id="IPR036390">
    <property type="entry name" value="WH_DNA-bd_sf"/>
</dbReference>
<sequence length="264" mass="28260">MPRYEVEGVQKAVGLLRALAKSDQPLGASDLGRQVGLGRSTVFRLLYTLQLEGMVRQDESTKKYRLGPDLAALGRAASDDFDLRREARPAMERLAAAVNLPVFLNVPGASEVICIEHVASLSTVELYGRAGSTLPYHACPSGYVLLAFGPSERLEQVLEGPMPRYASRTPDADTLRQRVLDVRQAGIAHASDDLDEGVSSLAVPVLDIHGNTIASLGLAGFSVNFDARVDELSRGLRTAASQVSEHNHLAVPGLARPTNPGDPT</sequence>
<protein>
    <recommendedName>
        <fullName evidence="6">Glycerol operon regulatory protein</fullName>
    </recommendedName>
</protein>
<dbReference type="EMBL" id="JACHWR010000003">
    <property type="protein sequence ID" value="MBB3044554.1"/>
    <property type="molecule type" value="Genomic_DNA"/>
</dbReference>
<comment type="function">
    <text evidence="5">May be an activator protein for the gylABX operon.</text>
</comment>
<dbReference type="Gene3D" id="1.10.10.10">
    <property type="entry name" value="Winged helix-like DNA-binding domain superfamily/Winged helix DNA-binding domain"/>
    <property type="match status" value="1"/>
</dbReference>
<dbReference type="Proteomes" id="UP000589626">
    <property type="component" value="Unassembled WGS sequence"/>
</dbReference>
<dbReference type="PANTHER" id="PTHR30136:SF24">
    <property type="entry name" value="HTH-TYPE TRANSCRIPTIONAL REPRESSOR ALLR"/>
    <property type="match status" value="1"/>
</dbReference>
<evidence type="ECO:0000259" key="8">
    <source>
        <dbReference type="PROSITE" id="PS51078"/>
    </source>
</evidence>
<keyword evidence="4" id="KW-0804">Transcription</keyword>
<dbReference type="SUPFAM" id="SSF55781">
    <property type="entry name" value="GAF domain-like"/>
    <property type="match status" value="1"/>
</dbReference>
<accession>A0A7W4Z2K6</accession>
<organism evidence="9 10">
    <name type="scientific">Nocardioides soli</name>
    <dbReference type="NCBI Taxonomy" id="1036020"/>
    <lineage>
        <taxon>Bacteria</taxon>
        <taxon>Bacillati</taxon>
        <taxon>Actinomycetota</taxon>
        <taxon>Actinomycetes</taxon>
        <taxon>Propionibacteriales</taxon>
        <taxon>Nocardioidaceae</taxon>
        <taxon>Nocardioides</taxon>
    </lineage>
</organism>
<name>A0A7W4Z2K6_9ACTN</name>
<evidence type="ECO:0000259" key="7">
    <source>
        <dbReference type="PROSITE" id="PS51077"/>
    </source>
</evidence>
<dbReference type="InterPro" id="IPR050707">
    <property type="entry name" value="HTH_MetabolicPath_Reg"/>
</dbReference>
<dbReference type="GO" id="GO:0045892">
    <property type="term" value="P:negative regulation of DNA-templated transcription"/>
    <property type="evidence" value="ECO:0007669"/>
    <property type="project" value="TreeGrafter"/>
</dbReference>